<evidence type="ECO:0000313" key="7">
    <source>
        <dbReference type="Proteomes" id="UP000299102"/>
    </source>
</evidence>
<dbReference type="SUPFAM" id="SSF52540">
    <property type="entry name" value="P-loop containing nucleoside triphosphate hydrolases"/>
    <property type="match status" value="1"/>
</dbReference>
<evidence type="ECO:0000256" key="2">
    <source>
        <dbReference type="ARBA" id="ARBA00022737"/>
    </source>
</evidence>
<keyword evidence="4 6" id="KW-0067">ATP-binding</keyword>
<dbReference type="SMART" id="SM00382">
    <property type="entry name" value="AAA"/>
    <property type="match status" value="1"/>
</dbReference>
<organism evidence="6 7">
    <name type="scientific">Eumeta variegata</name>
    <name type="common">Bagworm moth</name>
    <name type="synonym">Eumeta japonica</name>
    <dbReference type="NCBI Taxonomy" id="151549"/>
    <lineage>
        <taxon>Eukaryota</taxon>
        <taxon>Metazoa</taxon>
        <taxon>Ecdysozoa</taxon>
        <taxon>Arthropoda</taxon>
        <taxon>Hexapoda</taxon>
        <taxon>Insecta</taxon>
        <taxon>Pterygota</taxon>
        <taxon>Neoptera</taxon>
        <taxon>Endopterygota</taxon>
        <taxon>Lepidoptera</taxon>
        <taxon>Glossata</taxon>
        <taxon>Ditrysia</taxon>
        <taxon>Tineoidea</taxon>
        <taxon>Psychidae</taxon>
        <taxon>Oiketicinae</taxon>
        <taxon>Eumeta</taxon>
    </lineage>
</organism>
<proteinExistence type="predicted"/>
<dbReference type="GO" id="GO:0140359">
    <property type="term" value="F:ABC-type transporter activity"/>
    <property type="evidence" value="ECO:0007669"/>
    <property type="project" value="InterPro"/>
</dbReference>
<protein>
    <submittedName>
        <fullName evidence="6">Retinal-specific ATP-binding cassette transporter</fullName>
    </submittedName>
</protein>
<dbReference type="STRING" id="151549.A0A4C1XGU9"/>
<keyword evidence="1" id="KW-0813">Transport</keyword>
<dbReference type="InterPro" id="IPR003439">
    <property type="entry name" value="ABC_transporter-like_ATP-bd"/>
</dbReference>
<dbReference type="EMBL" id="BGZK01000841">
    <property type="protein sequence ID" value="GBP62403.1"/>
    <property type="molecule type" value="Genomic_DNA"/>
</dbReference>
<dbReference type="AlphaFoldDB" id="A0A4C1XGU9"/>
<keyword evidence="7" id="KW-1185">Reference proteome</keyword>
<accession>A0A4C1XGU9</accession>
<gene>
    <name evidence="6" type="primary">ABCA4</name>
    <name evidence="6" type="ORF">EVAR_3105_1</name>
</gene>
<reference evidence="6 7" key="1">
    <citation type="journal article" date="2019" name="Commun. Biol.">
        <title>The bagworm genome reveals a unique fibroin gene that provides high tensile strength.</title>
        <authorList>
            <person name="Kono N."/>
            <person name="Nakamura H."/>
            <person name="Ohtoshi R."/>
            <person name="Tomita M."/>
            <person name="Numata K."/>
            <person name="Arakawa K."/>
        </authorList>
    </citation>
    <scope>NUCLEOTIDE SEQUENCE [LARGE SCALE GENOMIC DNA]</scope>
</reference>
<dbReference type="Gene3D" id="3.40.50.300">
    <property type="entry name" value="P-loop containing nucleotide triphosphate hydrolases"/>
    <property type="match status" value="1"/>
</dbReference>
<dbReference type="Pfam" id="PF00005">
    <property type="entry name" value="ABC_tran"/>
    <property type="match status" value="1"/>
</dbReference>
<dbReference type="InterPro" id="IPR003593">
    <property type="entry name" value="AAA+_ATPase"/>
</dbReference>
<dbReference type="GO" id="GO:0005319">
    <property type="term" value="F:lipid transporter activity"/>
    <property type="evidence" value="ECO:0007669"/>
    <property type="project" value="TreeGrafter"/>
</dbReference>
<dbReference type="OrthoDB" id="10255969at2759"/>
<dbReference type="Proteomes" id="UP000299102">
    <property type="component" value="Unassembled WGS sequence"/>
</dbReference>
<dbReference type="PROSITE" id="PS50893">
    <property type="entry name" value="ABC_TRANSPORTER_2"/>
    <property type="match status" value="1"/>
</dbReference>
<evidence type="ECO:0000256" key="1">
    <source>
        <dbReference type="ARBA" id="ARBA00022448"/>
    </source>
</evidence>
<dbReference type="GO" id="GO:0016020">
    <property type="term" value="C:membrane"/>
    <property type="evidence" value="ECO:0007669"/>
    <property type="project" value="InterPro"/>
</dbReference>
<feature type="domain" description="ABC transporter" evidence="5">
    <location>
        <begin position="96"/>
        <end position="331"/>
    </location>
</feature>
<dbReference type="InterPro" id="IPR026082">
    <property type="entry name" value="ABCA"/>
</dbReference>
<dbReference type="PANTHER" id="PTHR19229">
    <property type="entry name" value="ATP-BINDING CASSETTE TRANSPORTER SUBFAMILY A ABCA"/>
    <property type="match status" value="1"/>
</dbReference>
<evidence type="ECO:0000313" key="6">
    <source>
        <dbReference type="EMBL" id="GBP62403.1"/>
    </source>
</evidence>
<comment type="caution">
    <text evidence="6">The sequence shown here is derived from an EMBL/GenBank/DDBJ whole genome shotgun (WGS) entry which is preliminary data.</text>
</comment>
<evidence type="ECO:0000259" key="5">
    <source>
        <dbReference type="PROSITE" id="PS50893"/>
    </source>
</evidence>
<sequence>MIQRSCGLCSLEADALTSQRGAGARLACLETWKALNLLNLLVLLIEQGLLTKPKEAIVRKLFGSPSLHYRDKMAAAERDYVRESISLPKGEITDALLAHELRKCYWNVISKPCHAVRGLSLSVKRGECFGLLGVNGAGKSTTFRMLTGECGATAGRAVAAAQPLGALRRRPYLDTLGYCPQFNALDPFLSGGANLRLLLLIRGLSPDVASRHALVWMRRVGLENLRERALSAYSGGCARRLGAAAALCTGAPLALLDEPTAGVDPAARRRLWTALRVALAQRRSLLITSHRNVGYSNDYDFTRISKGISFKLAVPPASLDGCSIYKLQLFWYIRRGCITAATREARAEYRSSTLSIISAHTVKNSFSEAIKEEIRRAAYAAVEKSP</sequence>
<evidence type="ECO:0000256" key="4">
    <source>
        <dbReference type="ARBA" id="ARBA00022840"/>
    </source>
</evidence>
<keyword evidence="3" id="KW-0547">Nucleotide-binding</keyword>
<dbReference type="GO" id="GO:0016887">
    <property type="term" value="F:ATP hydrolysis activity"/>
    <property type="evidence" value="ECO:0007669"/>
    <property type="project" value="InterPro"/>
</dbReference>
<keyword evidence="2" id="KW-0677">Repeat</keyword>
<dbReference type="PANTHER" id="PTHR19229:SF36">
    <property type="entry name" value="ATP-BINDING CASSETTE SUB-FAMILY A MEMBER 2"/>
    <property type="match status" value="1"/>
</dbReference>
<dbReference type="InterPro" id="IPR027417">
    <property type="entry name" value="P-loop_NTPase"/>
</dbReference>
<dbReference type="GO" id="GO:0005524">
    <property type="term" value="F:ATP binding"/>
    <property type="evidence" value="ECO:0007669"/>
    <property type="project" value="UniProtKB-KW"/>
</dbReference>
<name>A0A4C1XGU9_EUMVA</name>
<evidence type="ECO:0000256" key="3">
    <source>
        <dbReference type="ARBA" id="ARBA00022741"/>
    </source>
</evidence>